<dbReference type="Pfam" id="PF13488">
    <property type="entry name" value="Gly-zipper_Omp"/>
    <property type="match status" value="1"/>
</dbReference>
<dbReference type="CDD" id="cd07185">
    <property type="entry name" value="OmpA_C-like"/>
    <property type="match status" value="1"/>
</dbReference>
<evidence type="ECO:0000259" key="6">
    <source>
        <dbReference type="PROSITE" id="PS51123"/>
    </source>
</evidence>
<keyword evidence="5" id="KW-0732">Signal</keyword>
<dbReference type="Proteomes" id="UP001248581">
    <property type="component" value="Chromosome"/>
</dbReference>
<feature type="chain" id="PRO_5047392047" evidence="5">
    <location>
        <begin position="28"/>
        <end position="211"/>
    </location>
</feature>
<name>A0ABY9TLA8_9GAMM</name>
<evidence type="ECO:0000256" key="3">
    <source>
        <dbReference type="ARBA" id="ARBA00023237"/>
    </source>
</evidence>
<organism evidence="7 8">
    <name type="scientific">Thalassotalea nanhaiensis</name>
    <dbReference type="NCBI Taxonomy" id="3065648"/>
    <lineage>
        <taxon>Bacteria</taxon>
        <taxon>Pseudomonadati</taxon>
        <taxon>Pseudomonadota</taxon>
        <taxon>Gammaproteobacteria</taxon>
        <taxon>Alteromonadales</taxon>
        <taxon>Colwelliaceae</taxon>
        <taxon>Thalassotalea</taxon>
    </lineage>
</organism>
<evidence type="ECO:0000256" key="4">
    <source>
        <dbReference type="PROSITE-ProRule" id="PRU00473"/>
    </source>
</evidence>
<evidence type="ECO:0000256" key="5">
    <source>
        <dbReference type="SAM" id="SignalP"/>
    </source>
</evidence>
<dbReference type="PROSITE" id="PS01068">
    <property type="entry name" value="OMPA_1"/>
    <property type="match status" value="1"/>
</dbReference>
<sequence>MSTKKYIFPVLALSLIFSGCASTSSNASKGAAIGAITGAVLGKSTSNHKNKRAVWGAAIGALAGAAIGDYMDKQEEEFRQELAGSGIKVVREGDNLRLIMPANITFASSQSNINSSFHTTLNDVAKVLGKYDKTLLKIEGHTDSSGSESYNQTLSEKRAESVKVYLMHQDILASRLRTVGFGESRSIVSNNTPENRALNRRVEVKIMPNEA</sequence>
<gene>
    <name evidence="7" type="ORF">RI845_03425</name>
</gene>
<dbReference type="InterPro" id="IPR050330">
    <property type="entry name" value="Bact_OuterMem_StrucFunc"/>
</dbReference>
<reference evidence="8" key="1">
    <citation type="submission" date="2023-09" db="EMBL/GenBank/DDBJ databases">
        <authorList>
            <person name="Li S."/>
            <person name="Li X."/>
            <person name="Zhang C."/>
            <person name="Zhao Z."/>
        </authorList>
    </citation>
    <scope>NUCLEOTIDE SEQUENCE [LARGE SCALE GENOMIC DNA]</scope>
    <source>
        <strain evidence="8">SQ345</strain>
    </source>
</reference>
<dbReference type="InterPro" id="IPR006664">
    <property type="entry name" value="OMP_bac"/>
</dbReference>
<dbReference type="Pfam" id="PF00691">
    <property type="entry name" value="OmpA"/>
    <property type="match status" value="1"/>
</dbReference>
<dbReference type="InterPro" id="IPR006690">
    <property type="entry name" value="OMPA-like_CS"/>
</dbReference>
<dbReference type="Gene3D" id="3.30.1330.60">
    <property type="entry name" value="OmpA-like domain"/>
    <property type="match status" value="1"/>
</dbReference>
<protein>
    <submittedName>
        <fullName evidence="7">OmpA family protein</fullName>
    </submittedName>
</protein>
<dbReference type="PRINTS" id="PR01021">
    <property type="entry name" value="OMPADOMAIN"/>
</dbReference>
<keyword evidence="8" id="KW-1185">Reference proteome</keyword>
<evidence type="ECO:0000256" key="1">
    <source>
        <dbReference type="ARBA" id="ARBA00004442"/>
    </source>
</evidence>
<dbReference type="PRINTS" id="PR01023">
    <property type="entry name" value="NAFLGMOTY"/>
</dbReference>
<dbReference type="PANTHER" id="PTHR30329:SF21">
    <property type="entry name" value="LIPOPROTEIN YIAD-RELATED"/>
    <property type="match status" value="1"/>
</dbReference>
<dbReference type="InterPro" id="IPR006665">
    <property type="entry name" value="OmpA-like"/>
</dbReference>
<dbReference type="EMBL" id="CP134146">
    <property type="protein sequence ID" value="WNC69216.1"/>
    <property type="molecule type" value="Genomic_DNA"/>
</dbReference>
<dbReference type="PROSITE" id="PS51257">
    <property type="entry name" value="PROKAR_LIPOPROTEIN"/>
    <property type="match status" value="1"/>
</dbReference>
<accession>A0ABY9TLA8</accession>
<dbReference type="PANTHER" id="PTHR30329">
    <property type="entry name" value="STATOR ELEMENT OF FLAGELLAR MOTOR COMPLEX"/>
    <property type="match status" value="1"/>
</dbReference>
<keyword evidence="3" id="KW-0998">Cell outer membrane</keyword>
<keyword evidence="2 4" id="KW-0472">Membrane</keyword>
<dbReference type="PROSITE" id="PS51123">
    <property type="entry name" value="OMPA_2"/>
    <property type="match status" value="1"/>
</dbReference>
<dbReference type="RefSeq" id="WP_348388360.1">
    <property type="nucleotide sequence ID" value="NZ_CP134146.1"/>
</dbReference>
<feature type="domain" description="OmpA-like" evidence="6">
    <location>
        <begin position="93"/>
        <end position="210"/>
    </location>
</feature>
<evidence type="ECO:0000256" key="2">
    <source>
        <dbReference type="ARBA" id="ARBA00023136"/>
    </source>
</evidence>
<dbReference type="SUPFAM" id="SSF103088">
    <property type="entry name" value="OmpA-like"/>
    <property type="match status" value="1"/>
</dbReference>
<feature type="signal peptide" evidence="5">
    <location>
        <begin position="1"/>
        <end position="27"/>
    </location>
</feature>
<dbReference type="InterPro" id="IPR039567">
    <property type="entry name" value="Gly-zipper"/>
</dbReference>
<comment type="subcellular location">
    <subcellularLocation>
        <location evidence="1">Cell outer membrane</location>
    </subcellularLocation>
</comment>
<evidence type="ECO:0000313" key="7">
    <source>
        <dbReference type="EMBL" id="WNC69216.1"/>
    </source>
</evidence>
<dbReference type="InterPro" id="IPR036737">
    <property type="entry name" value="OmpA-like_sf"/>
</dbReference>
<proteinExistence type="predicted"/>
<evidence type="ECO:0000313" key="8">
    <source>
        <dbReference type="Proteomes" id="UP001248581"/>
    </source>
</evidence>